<evidence type="ECO:0000313" key="6">
    <source>
        <dbReference type="EMBL" id="HEC79368.1"/>
    </source>
</evidence>
<dbReference type="Pfam" id="PF13191">
    <property type="entry name" value="AAA_16"/>
    <property type="match status" value="1"/>
</dbReference>
<dbReference type="Gene3D" id="1.25.40.10">
    <property type="entry name" value="Tetratricopeptide repeat domain"/>
    <property type="match status" value="3"/>
</dbReference>
<name>A0A9C9ENE4_UNCW3</name>
<dbReference type="SMART" id="SM00044">
    <property type="entry name" value="CYCc"/>
    <property type="match status" value="1"/>
</dbReference>
<feature type="coiled-coil region" evidence="4">
    <location>
        <begin position="1041"/>
        <end position="1068"/>
    </location>
</feature>
<dbReference type="SMART" id="SM00028">
    <property type="entry name" value="TPR"/>
    <property type="match status" value="10"/>
</dbReference>
<evidence type="ECO:0000256" key="4">
    <source>
        <dbReference type="SAM" id="Coils"/>
    </source>
</evidence>
<feature type="repeat" description="TPR" evidence="3">
    <location>
        <begin position="912"/>
        <end position="945"/>
    </location>
</feature>
<dbReference type="GO" id="GO:0009190">
    <property type="term" value="P:cyclic nucleotide biosynthetic process"/>
    <property type="evidence" value="ECO:0007669"/>
    <property type="project" value="InterPro"/>
</dbReference>
<dbReference type="InterPro" id="IPR041664">
    <property type="entry name" value="AAA_16"/>
</dbReference>
<dbReference type="InterPro" id="IPR029787">
    <property type="entry name" value="Nucleotide_cyclase"/>
</dbReference>
<dbReference type="Pfam" id="PF13424">
    <property type="entry name" value="TPR_12"/>
    <property type="match status" value="3"/>
</dbReference>
<dbReference type="PROSITE" id="PS50005">
    <property type="entry name" value="TPR"/>
    <property type="match status" value="3"/>
</dbReference>
<dbReference type="CDD" id="cd07302">
    <property type="entry name" value="CHD"/>
    <property type="match status" value="1"/>
</dbReference>
<organism evidence="6 7">
    <name type="scientific">candidate division WOR-3 bacterium</name>
    <dbReference type="NCBI Taxonomy" id="2052148"/>
    <lineage>
        <taxon>Bacteria</taxon>
        <taxon>Bacteria division WOR-3</taxon>
    </lineage>
</organism>
<dbReference type="Pfam" id="PF00211">
    <property type="entry name" value="Guanylate_cyc"/>
    <property type="match status" value="1"/>
</dbReference>
<dbReference type="InterPro" id="IPR001054">
    <property type="entry name" value="A/G_cyclase"/>
</dbReference>
<dbReference type="PROSITE" id="PS50125">
    <property type="entry name" value="GUANYLATE_CYCLASE_2"/>
    <property type="match status" value="1"/>
</dbReference>
<sequence>MEENRIIEEIKKLTEGYKGEDDTYKRLNWLKNLIESYKRYLPSRVVEKIELDPLAKKVEGERRNITVAFADLSGFTALSETMDPEDIANIINDFFTRMLKIVFKYEGSVDKFLGDALMVLFGAPVAHHDDPERAVRAALEMQQEMKKFNEEKKFKQPLSMSIGINTGHAVALNVGSDERMEYTVIGDTVNLSARLEKVAQADEIIISNYTYQYIADVVDAEKRPSVKVKGKKKPIQIYLVKGMNEHYRLPDIIKLKLVGRRQELETIQSVINKVKAEKGMIIGIVGDPGAGKTRLGVESLLLSQKNGFTVLNARCMSYRIDEPFSAVLDILNGYFNIKKETKEEEKKLLISLKLKNLGMELDETLPYICTLYGIRFSQIEKIPPEELKKRIFAVIKKIIYRESENTPLALRIEDLQWSDPTSNELFDCLIADMNTVPLLLIFEYRSDYAFPWLRLKNCTTISLNNFPKEETEEYIKRLLDITEIEPGLTDSVYEKSQGNPLFTQEIIKFLLKKGGIRRHKGRVYATNRFRKLDIAESISGVILDQIDRMSEAERRVLQYASILGKTFKPSFLSKILDIPESELQPELDSLEHFEGILTSHIETDGKSYEFISPTTYEVVYGSLLKKRRKELHSRIGKILEELFSDRLHEYLEELAYHFVKSTDEEKGIEYSKSAAEKSYRLYALKEAVNFFRQALELLNKKDLNEKEMKDKLEILRRQGWVFKLLANMNEALLAQKRSLRLAHKMGSLKDEAGACLNIGIIYQEMGVPKKGLSYWTRARRTAKKIGDKRIEVLALNNLGNYYLHAGDYGKALDYFVNAEELSSEMNDKKAMALANSNIGELLERKGDLPKALDYYNKACDLFEKIGEKENITRCLNQMGLINLWLGNMDSAMKKLDNARELASEIGDKVVESLALGNIGLAYAQMWRLDKAFEKFSEALTIAKITGEPQQNMFMNNNIGDVYQYQGRIKEAFDYHKNAIEIAEAIQDPLNEAIARRSFGWDWFYTGDYKSALEQFHKSREIFNKIGDQRNSVISTIAVAAVENKIGLYDEVENKVNNIEKKARAINDLEILTLVLELKLEFLTAQQRYKDMKTVFEELPDLCRKIGNKRLYAWTFGRLARIMVLKKEFDRVDENIQKSISLSAELGDRILQLYNSLTNAQLTIHKENYPETLNILMKTTDQARNCGAREYLAAGLWLTAEVFKKLGKIQEEEKYRSEYERIISPLAEHFEEPQKTSIREKLEVKI</sequence>
<evidence type="ECO:0000256" key="1">
    <source>
        <dbReference type="ARBA" id="ARBA00022741"/>
    </source>
</evidence>
<dbReference type="Gene3D" id="3.40.50.300">
    <property type="entry name" value="P-loop containing nucleotide triphosphate hydrolases"/>
    <property type="match status" value="1"/>
</dbReference>
<accession>A0A9C9ENE4</accession>
<keyword evidence="2" id="KW-0067">ATP-binding</keyword>
<evidence type="ECO:0000256" key="3">
    <source>
        <dbReference type="PROSITE-ProRule" id="PRU00339"/>
    </source>
</evidence>
<dbReference type="SUPFAM" id="SSF52540">
    <property type="entry name" value="P-loop containing nucleoside triphosphate hydrolases"/>
    <property type="match status" value="1"/>
</dbReference>
<keyword evidence="1" id="KW-0547">Nucleotide-binding</keyword>
<evidence type="ECO:0000313" key="7">
    <source>
        <dbReference type="Proteomes" id="UP000885826"/>
    </source>
</evidence>
<dbReference type="SMART" id="SM00671">
    <property type="entry name" value="SEL1"/>
    <property type="match status" value="3"/>
</dbReference>
<feature type="repeat" description="TPR" evidence="3">
    <location>
        <begin position="792"/>
        <end position="825"/>
    </location>
</feature>
<proteinExistence type="predicted"/>
<dbReference type="AlphaFoldDB" id="A0A9C9ENE4"/>
<reference evidence="6" key="1">
    <citation type="journal article" date="2020" name="mSystems">
        <title>Genome- and Community-Level Interaction Insights into Carbon Utilization and Element Cycling Functions of Hydrothermarchaeota in Hydrothermal Sediment.</title>
        <authorList>
            <person name="Zhou Z."/>
            <person name="Liu Y."/>
            <person name="Xu W."/>
            <person name="Pan J."/>
            <person name="Luo Z.H."/>
            <person name="Li M."/>
        </authorList>
    </citation>
    <scope>NUCLEOTIDE SEQUENCE</scope>
    <source>
        <strain evidence="6">HyVt-388</strain>
    </source>
</reference>
<protein>
    <submittedName>
        <fullName evidence="6">Tetratricopeptide repeat protein</fullName>
    </submittedName>
</protein>
<dbReference type="SUPFAM" id="SSF48452">
    <property type="entry name" value="TPR-like"/>
    <property type="match status" value="3"/>
</dbReference>
<dbReference type="GO" id="GO:0004016">
    <property type="term" value="F:adenylate cyclase activity"/>
    <property type="evidence" value="ECO:0007669"/>
    <property type="project" value="UniProtKB-ARBA"/>
</dbReference>
<keyword evidence="3" id="KW-0802">TPR repeat</keyword>
<dbReference type="EMBL" id="DRIG01000098">
    <property type="protein sequence ID" value="HEC79368.1"/>
    <property type="molecule type" value="Genomic_DNA"/>
</dbReference>
<dbReference type="InterPro" id="IPR019734">
    <property type="entry name" value="TPR_rpt"/>
</dbReference>
<feature type="repeat" description="TPR" evidence="3">
    <location>
        <begin position="832"/>
        <end position="865"/>
    </location>
</feature>
<evidence type="ECO:0000256" key="2">
    <source>
        <dbReference type="ARBA" id="ARBA00022840"/>
    </source>
</evidence>
<dbReference type="GO" id="GO:0035556">
    <property type="term" value="P:intracellular signal transduction"/>
    <property type="evidence" value="ECO:0007669"/>
    <property type="project" value="InterPro"/>
</dbReference>
<dbReference type="GO" id="GO:0005737">
    <property type="term" value="C:cytoplasm"/>
    <property type="evidence" value="ECO:0007669"/>
    <property type="project" value="TreeGrafter"/>
</dbReference>
<dbReference type="Proteomes" id="UP000885826">
    <property type="component" value="Unassembled WGS sequence"/>
</dbReference>
<dbReference type="Gene3D" id="3.30.70.1230">
    <property type="entry name" value="Nucleotide cyclase"/>
    <property type="match status" value="1"/>
</dbReference>
<dbReference type="InterPro" id="IPR006597">
    <property type="entry name" value="Sel1-like"/>
</dbReference>
<dbReference type="PANTHER" id="PTHR16305">
    <property type="entry name" value="TESTICULAR SOLUBLE ADENYLYL CYCLASE"/>
    <property type="match status" value="1"/>
</dbReference>
<evidence type="ECO:0000259" key="5">
    <source>
        <dbReference type="PROSITE" id="PS50125"/>
    </source>
</evidence>
<feature type="domain" description="Guanylate cyclase" evidence="5">
    <location>
        <begin position="66"/>
        <end position="196"/>
    </location>
</feature>
<dbReference type="InterPro" id="IPR011990">
    <property type="entry name" value="TPR-like_helical_dom_sf"/>
</dbReference>
<dbReference type="GO" id="GO:0005524">
    <property type="term" value="F:ATP binding"/>
    <property type="evidence" value="ECO:0007669"/>
    <property type="project" value="UniProtKB-KW"/>
</dbReference>
<keyword evidence="4" id="KW-0175">Coiled coil</keyword>
<dbReference type="InterPro" id="IPR027417">
    <property type="entry name" value="P-loop_NTPase"/>
</dbReference>
<comment type="caution">
    <text evidence="6">The sequence shown here is derived from an EMBL/GenBank/DDBJ whole genome shotgun (WGS) entry which is preliminary data.</text>
</comment>
<gene>
    <name evidence="6" type="ORF">ENI34_09580</name>
</gene>
<dbReference type="SUPFAM" id="SSF55073">
    <property type="entry name" value="Nucleotide cyclase"/>
    <property type="match status" value="1"/>
</dbReference>
<dbReference type="PANTHER" id="PTHR16305:SF28">
    <property type="entry name" value="GUANYLATE CYCLASE DOMAIN-CONTAINING PROTEIN"/>
    <property type="match status" value="1"/>
</dbReference>